<gene>
    <name evidence="1" type="ORF">ETEE_2809</name>
</gene>
<proteinExistence type="predicted"/>
<dbReference type="AlphaFoldDB" id="A0A076LRD2"/>
<evidence type="ECO:0000313" key="1">
    <source>
        <dbReference type="EMBL" id="AIJ09242.1"/>
    </source>
</evidence>
<name>A0A076LRD2_9GAMM</name>
<accession>A0A076LRD2</accession>
<dbReference type="Proteomes" id="UP000028681">
    <property type="component" value="Chromosome"/>
</dbReference>
<protein>
    <submittedName>
        <fullName evidence="1">Uncharacterized protein</fullName>
    </submittedName>
</protein>
<dbReference type="HOGENOM" id="CLU_3167481_0_0_6"/>
<evidence type="ECO:0000313" key="2">
    <source>
        <dbReference type="Proteomes" id="UP000028681"/>
    </source>
</evidence>
<dbReference type="EMBL" id="CP006664">
    <property type="protein sequence ID" value="AIJ09242.1"/>
    <property type="molecule type" value="Genomic_DNA"/>
</dbReference>
<sequence>MAFNSAWLRGAQVARQQVSAVAEQRADGQPRSRLDGGLHGLLVQRLQ</sequence>
<organism evidence="1 2">
    <name type="scientific">Edwardsiella anguillarum ET080813</name>
    <dbReference type="NCBI Taxonomy" id="667120"/>
    <lineage>
        <taxon>Bacteria</taxon>
        <taxon>Pseudomonadati</taxon>
        <taxon>Pseudomonadota</taxon>
        <taxon>Gammaproteobacteria</taxon>
        <taxon>Enterobacterales</taxon>
        <taxon>Hafniaceae</taxon>
        <taxon>Edwardsiella</taxon>
    </lineage>
</organism>
<dbReference type="KEGG" id="ete:ETEE_2809"/>
<reference evidence="1 2" key="1">
    <citation type="journal article" date="2012" name="PLoS ONE">
        <title>Edwardsiella comparative phylogenomics reveal the new intra/inter-species taxonomic relationships, virulence evolution and niche adaptation mechanisms.</title>
        <authorList>
            <person name="Yang M."/>
            <person name="Lv Y."/>
            <person name="Xiao J."/>
            <person name="Wu H."/>
            <person name="Zheng H."/>
            <person name="Liu Q."/>
            <person name="Zhang Y."/>
            <person name="Wang Q."/>
        </authorList>
    </citation>
    <scope>NUCLEOTIDE SEQUENCE [LARGE SCALE GENOMIC DNA]</scope>
    <source>
        <strain evidence="2">080813</strain>
    </source>
</reference>